<dbReference type="OrthoDB" id="121150at2"/>
<evidence type="ECO:0000313" key="2">
    <source>
        <dbReference type="EMBL" id="SEF58428.1"/>
    </source>
</evidence>
<name>A0A1H5T8F2_9BACT</name>
<sequence length="152" mass="17654">MGNIFQEDFREFLNAFNDQKVDYILVGGFSVIIHGYSRTTGDMDIWVRKTKENYWKITQAFLQFGMPIFDMSEENFLNHPDWNVFSYGRSPVAIDIMTEVKGLDFDLAFEKSKIYDDGGLHVRTLHKNDLIAAKNASKRSKDLDDLENLDKN</sequence>
<evidence type="ECO:0000259" key="1">
    <source>
        <dbReference type="Pfam" id="PF19502"/>
    </source>
</evidence>
<organism evidence="2 3">
    <name type="scientific">Algoriphagus boritolerans DSM 17298 = JCM 18970</name>
    <dbReference type="NCBI Taxonomy" id="1120964"/>
    <lineage>
        <taxon>Bacteria</taxon>
        <taxon>Pseudomonadati</taxon>
        <taxon>Bacteroidota</taxon>
        <taxon>Cytophagia</taxon>
        <taxon>Cytophagales</taxon>
        <taxon>Cyclobacteriaceae</taxon>
        <taxon>Algoriphagus</taxon>
    </lineage>
</organism>
<dbReference type="Gene3D" id="3.30.460.40">
    <property type="match status" value="1"/>
</dbReference>
<dbReference type="InterPro" id="IPR043519">
    <property type="entry name" value="NT_sf"/>
</dbReference>
<protein>
    <recommendedName>
        <fullName evidence="1">DUF6036 domain-containing protein</fullName>
    </recommendedName>
</protein>
<dbReference type="EMBL" id="FNVR01000002">
    <property type="protein sequence ID" value="SEF58428.1"/>
    <property type="molecule type" value="Genomic_DNA"/>
</dbReference>
<proteinExistence type="predicted"/>
<dbReference type="SUPFAM" id="SSF81301">
    <property type="entry name" value="Nucleotidyltransferase"/>
    <property type="match status" value="1"/>
</dbReference>
<dbReference type="RefSeq" id="WP_103923426.1">
    <property type="nucleotide sequence ID" value="NZ_FNVR01000002.1"/>
</dbReference>
<reference evidence="3" key="1">
    <citation type="submission" date="2016-10" db="EMBL/GenBank/DDBJ databases">
        <authorList>
            <person name="Varghese N."/>
            <person name="Submissions S."/>
        </authorList>
    </citation>
    <scope>NUCLEOTIDE SEQUENCE [LARGE SCALE GENOMIC DNA]</scope>
    <source>
        <strain evidence="3">DSM 17298</strain>
    </source>
</reference>
<dbReference type="Pfam" id="PF19502">
    <property type="entry name" value="DUF6036"/>
    <property type="match status" value="1"/>
</dbReference>
<keyword evidence="3" id="KW-1185">Reference proteome</keyword>
<dbReference type="InterPro" id="IPR045792">
    <property type="entry name" value="DUF6036"/>
</dbReference>
<feature type="domain" description="DUF6036" evidence="1">
    <location>
        <begin position="17"/>
        <end position="148"/>
    </location>
</feature>
<dbReference type="Proteomes" id="UP000236736">
    <property type="component" value="Unassembled WGS sequence"/>
</dbReference>
<evidence type="ECO:0000313" key="3">
    <source>
        <dbReference type="Proteomes" id="UP000236736"/>
    </source>
</evidence>
<gene>
    <name evidence="2" type="ORF">SAMN03080598_00721</name>
</gene>
<dbReference type="STRING" id="1120964.GCA_001313265_03637"/>
<accession>A0A1H5T8F2</accession>
<dbReference type="AlphaFoldDB" id="A0A1H5T8F2"/>